<evidence type="ECO:0000256" key="2">
    <source>
        <dbReference type="ARBA" id="ARBA00022643"/>
    </source>
</evidence>
<dbReference type="InterPro" id="IPR003680">
    <property type="entry name" value="Flavodoxin_fold"/>
</dbReference>
<organism evidence="4 5">
    <name type="scientific">Lachnospira eligens</name>
    <dbReference type="NCBI Taxonomy" id="39485"/>
    <lineage>
        <taxon>Bacteria</taxon>
        <taxon>Bacillati</taxon>
        <taxon>Bacillota</taxon>
        <taxon>Clostridia</taxon>
        <taxon>Lachnospirales</taxon>
        <taxon>Lachnospiraceae</taxon>
        <taxon>Lachnospira</taxon>
    </lineage>
</organism>
<sequence length="248" mass="28239">MKVLIVNGSPKGPKSNTMQMTNAVLKGLKETNPEAEIELLTVKDMDIKPCMGCMSCWGKTAGQCVINDVMQDVHVKFMNADVIIYSFPLYFFGMPGPMKTFVDRIMPLMETYKGKVRDIGDNAFHEFRYDVSGKKFYVISSCGYGRTQEIYDALIKEFNFIYGKGRYQALLCPQSEMFAIPPMVNQINEYLKRYTEIGKVMGKGEDIPQDMIDYASQPMIPQRALEKLMNNYWDAVTPENPLPAPNLR</sequence>
<dbReference type="EMBL" id="CZBU01000001">
    <property type="protein sequence ID" value="CUQ74956.1"/>
    <property type="molecule type" value="Genomic_DNA"/>
</dbReference>
<dbReference type="PANTHER" id="PTHR43278">
    <property type="entry name" value="NAD(P)H-DEPENDENT FMN-CONTAINING OXIDOREDUCTASE YWQN-RELATED"/>
    <property type="match status" value="1"/>
</dbReference>
<feature type="domain" description="Flavodoxin-like fold" evidence="3">
    <location>
        <begin position="1"/>
        <end position="145"/>
    </location>
</feature>
<evidence type="ECO:0000259" key="3">
    <source>
        <dbReference type="Pfam" id="PF02525"/>
    </source>
</evidence>
<proteinExistence type="predicted"/>
<gene>
    <name evidence="4" type="ORF">ERS852490_00244</name>
</gene>
<evidence type="ECO:0000256" key="1">
    <source>
        <dbReference type="ARBA" id="ARBA00022630"/>
    </source>
</evidence>
<dbReference type="Gene3D" id="3.40.50.360">
    <property type="match status" value="1"/>
</dbReference>
<dbReference type="InterPro" id="IPR051796">
    <property type="entry name" value="ISF_SsuE-like"/>
</dbReference>
<reference evidence="4 5" key="1">
    <citation type="submission" date="2015-09" db="EMBL/GenBank/DDBJ databases">
        <authorList>
            <consortium name="Pathogen Informatics"/>
        </authorList>
    </citation>
    <scope>NUCLEOTIDE SEQUENCE [LARGE SCALE GENOMIC DNA]</scope>
    <source>
        <strain evidence="4 5">2789STDY5834875</strain>
    </source>
</reference>
<keyword evidence="2" id="KW-0288">FMN</keyword>
<evidence type="ECO:0000313" key="5">
    <source>
        <dbReference type="Proteomes" id="UP000095621"/>
    </source>
</evidence>
<keyword evidence="1" id="KW-0285">Flavoprotein</keyword>
<dbReference type="RefSeq" id="WP_055214128.1">
    <property type="nucleotide sequence ID" value="NZ_CZBU01000001.1"/>
</dbReference>
<dbReference type="Proteomes" id="UP000095621">
    <property type="component" value="Unassembled WGS sequence"/>
</dbReference>
<dbReference type="Pfam" id="PF02525">
    <property type="entry name" value="Flavodoxin_2"/>
    <property type="match status" value="1"/>
</dbReference>
<dbReference type="InterPro" id="IPR029039">
    <property type="entry name" value="Flavoprotein-like_sf"/>
</dbReference>
<protein>
    <submittedName>
        <fullName evidence="4">Cd1</fullName>
    </submittedName>
</protein>
<dbReference type="OrthoDB" id="9805976at2"/>
<dbReference type="SUPFAM" id="SSF52218">
    <property type="entry name" value="Flavoproteins"/>
    <property type="match status" value="1"/>
</dbReference>
<dbReference type="AlphaFoldDB" id="A0A174YSI8"/>
<name>A0A174YSI8_9FIRM</name>
<accession>A0A174YSI8</accession>
<dbReference type="PANTHER" id="PTHR43278:SF2">
    <property type="entry name" value="IRON-SULFUR FLAVOPROTEIN"/>
    <property type="match status" value="1"/>
</dbReference>
<evidence type="ECO:0000313" key="4">
    <source>
        <dbReference type="EMBL" id="CUQ74956.1"/>
    </source>
</evidence>